<evidence type="ECO:0000256" key="2">
    <source>
        <dbReference type="ARBA" id="ARBA00022581"/>
    </source>
</evidence>
<dbReference type="CDD" id="cd23509">
    <property type="entry name" value="Gnk2-like"/>
    <property type="match status" value="2"/>
</dbReference>
<feature type="domain" description="Gnk2-homologous" evidence="10">
    <location>
        <begin position="34"/>
        <end position="141"/>
    </location>
</feature>
<evidence type="ECO:0000256" key="3">
    <source>
        <dbReference type="ARBA" id="ARBA00022729"/>
    </source>
</evidence>
<comment type="subcellular location">
    <subcellularLocation>
        <location evidence="7">Cell junction</location>
        <location evidence="7">Plasmodesma</location>
    </subcellularLocation>
    <subcellularLocation>
        <location evidence="1">Cell membrane</location>
        <topology evidence="1">Single-pass type I membrane protein</topology>
    </subcellularLocation>
</comment>
<dbReference type="Proteomes" id="UP000824890">
    <property type="component" value="Unassembled WGS sequence"/>
</dbReference>
<feature type="non-terminal residue" evidence="11">
    <location>
        <position position="1"/>
    </location>
</feature>
<dbReference type="Gene3D" id="3.30.430.20">
    <property type="entry name" value="Gnk2 domain, C-X8-C-X2-C motif"/>
    <property type="match status" value="2"/>
</dbReference>
<dbReference type="InterPro" id="IPR002902">
    <property type="entry name" value="GNK2"/>
</dbReference>
<keyword evidence="5" id="KW-0965">Cell junction</keyword>
<evidence type="ECO:0000256" key="7">
    <source>
        <dbReference type="ARBA" id="ARBA00024184"/>
    </source>
</evidence>
<dbReference type="InterPro" id="IPR038408">
    <property type="entry name" value="GNK2_sf"/>
</dbReference>
<keyword evidence="9" id="KW-0812">Transmembrane</keyword>
<evidence type="ECO:0000313" key="11">
    <source>
        <dbReference type="EMBL" id="KAH0924049.1"/>
    </source>
</evidence>
<keyword evidence="2" id="KW-0945">Host-virus interaction</keyword>
<evidence type="ECO:0000313" key="12">
    <source>
        <dbReference type="Proteomes" id="UP000824890"/>
    </source>
</evidence>
<dbReference type="Pfam" id="PF01657">
    <property type="entry name" value="Stress-antifung"/>
    <property type="match status" value="2"/>
</dbReference>
<keyword evidence="4" id="KW-0677">Repeat</keyword>
<organism evidence="11 12">
    <name type="scientific">Brassica napus</name>
    <name type="common">Rape</name>
    <dbReference type="NCBI Taxonomy" id="3708"/>
    <lineage>
        <taxon>Eukaryota</taxon>
        <taxon>Viridiplantae</taxon>
        <taxon>Streptophyta</taxon>
        <taxon>Embryophyta</taxon>
        <taxon>Tracheophyta</taxon>
        <taxon>Spermatophyta</taxon>
        <taxon>Magnoliopsida</taxon>
        <taxon>eudicotyledons</taxon>
        <taxon>Gunneridae</taxon>
        <taxon>Pentapetalae</taxon>
        <taxon>rosids</taxon>
        <taxon>malvids</taxon>
        <taxon>Brassicales</taxon>
        <taxon>Brassicaceae</taxon>
        <taxon>Brassiceae</taxon>
        <taxon>Brassica</taxon>
    </lineage>
</organism>
<proteinExistence type="inferred from homology"/>
<dbReference type="PROSITE" id="PS51473">
    <property type="entry name" value="GNK2"/>
    <property type="match status" value="2"/>
</dbReference>
<evidence type="ECO:0000256" key="8">
    <source>
        <dbReference type="ARBA" id="ARBA00038393"/>
    </source>
</evidence>
<sequence length="295" mass="31252">IPHTHTHTVMFCTKTLLFITVLFLLGTFTFAAVDTFVYGGCSQTKYFPGSPYESNVNSLLTSFVSSASLYTYNNFTVNGISGGDGSVYGLYQCRGDLSLGSGDCARCVARAVSRLGSLCAGATGGALQLEGCFVKYDNSTFLGVEDKTVVVRRCGSPVGYNSDEMTRRDSVVGYLSTSSGGSYRVGVSGELQGVAQCTGDLSASECQDCLMEAIGRLKSDCGTAAWGDVYLAKCYARYTGRGGHSRANGYGGNRDNNDDEIQKTLAIIVGLIAGVTLLVVLLSFMSKSCERVKGK</sequence>
<comment type="similarity">
    <text evidence="8">Belongs to the cysteine-rich repeat secretory protein family. Plasmodesmata-located proteins (PDLD) subfamily.</text>
</comment>
<keyword evidence="9" id="KW-0472">Membrane</keyword>
<gene>
    <name evidence="11" type="ORF">HID58_024067</name>
</gene>
<keyword evidence="6" id="KW-1015">Disulfide bond</keyword>
<evidence type="ECO:0000256" key="1">
    <source>
        <dbReference type="ARBA" id="ARBA00004251"/>
    </source>
</evidence>
<evidence type="ECO:0000256" key="5">
    <source>
        <dbReference type="ARBA" id="ARBA00022949"/>
    </source>
</evidence>
<keyword evidence="3" id="KW-0732">Signal</keyword>
<keyword evidence="9" id="KW-1133">Transmembrane helix</keyword>
<feature type="domain" description="Gnk2-homologous" evidence="10">
    <location>
        <begin position="146"/>
        <end position="243"/>
    </location>
</feature>
<comment type="caution">
    <text evidence="11">The sequence shown here is derived from an EMBL/GenBank/DDBJ whole genome shotgun (WGS) entry which is preliminary data.</text>
</comment>
<dbReference type="InterPro" id="IPR051378">
    <property type="entry name" value="Cell2Cell_Antifungal"/>
</dbReference>
<dbReference type="PANTHER" id="PTHR32080:SF31">
    <property type="entry name" value="PLASMODESMATA-LOCATED PROTEIN 6"/>
    <property type="match status" value="1"/>
</dbReference>
<evidence type="ECO:0000256" key="9">
    <source>
        <dbReference type="SAM" id="Phobius"/>
    </source>
</evidence>
<dbReference type="PANTHER" id="PTHR32080">
    <property type="entry name" value="ANTIFUNGAL PROTEIN GINKBILOBIN-2-LIKE"/>
    <property type="match status" value="1"/>
</dbReference>
<dbReference type="EMBL" id="JAGKQM010000006">
    <property type="protein sequence ID" value="KAH0924049.1"/>
    <property type="molecule type" value="Genomic_DNA"/>
</dbReference>
<evidence type="ECO:0000256" key="4">
    <source>
        <dbReference type="ARBA" id="ARBA00022737"/>
    </source>
</evidence>
<evidence type="ECO:0000259" key="10">
    <source>
        <dbReference type="PROSITE" id="PS51473"/>
    </source>
</evidence>
<keyword evidence="12" id="KW-1185">Reference proteome</keyword>
<accession>A0ABQ8D3V0</accession>
<protein>
    <recommendedName>
        <fullName evidence="10">Gnk2-homologous domain-containing protein</fullName>
    </recommendedName>
</protein>
<name>A0ABQ8D3V0_BRANA</name>
<reference evidence="11 12" key="1">
    <citation type="submission" date="2021-05" db="EMBL/GenBank/DDBJ databases">
        <title>Genome Assembly of Synthetic Allotetraploid Brassica napus Reveals Homoeologous Exchanges between Subgenomes.</title>
        <authorList>
            <person name="Davis J.T."/>
        </authorList>
    </citation>
    <scope>NUCLEOTIDE SEQUENCE [LARGE SCALE GENOMIC DNA]</scope>
    <source>
        <strain evidence="12">cv. Da-Ae</strain>
        <tissue evidence="11">Seedling</tissue>
    </source>
</reference>
<feature type="transmembrane region" description="Helical" evidence="9">
    <location>
        <begin position="265"/>
        <end position="285"/>
    </location>
</feature>
<evidence type="ECO:0000256" key="6">
    <source>
        <dbReference type="ARBA" id="ARBA00023157"/>
    </source>
</evidence>